<keyword evidence="5" id="KW-0663">Pyridoxal phosphate</keyword>
<dbReference type="EMBL" id="CAACVR010000012">
    <property type="protein sequence ID" value="VEU21353.1"/>
    <property type="molecule type" value="Genomic_DNA"/>
</dbReference>
<dbReference type="AlphaFoldDB" id="A0A448YKG9"/>
<keyword evidence="3" id="KW-0032">Aminotransferase</keyword>
<dbReference type="STRING" id="13370.A0A448YKG9"/>
<dbReference type="OrthoDB" id="691673at2759"/>
<dbReference type="InterPro" id="IPR050859">
    <property type="entry name" value="Class-I_PLP-dep_aminotransf"/>
</dbReference>
<protein>
    <submittedName>
        <fullName evidence="7">DEKNAAC102410</fullName>
    </submittedName>
</protein>
<dbReference type="Pfam" id="PF00155">
    <property type="entry name" value="Aminotran_1_2"/>
    <property type="match status" value="1"/>
</dbReference>
<accession>A0A448YKG9</accession>
<dbReference type="Gene3D" id="3.40.640.10">
    <property type="entry name" value="Type I PLP-dependent aspartate aminotransferase-like (Major domain)"/>
    <property type="match status" value="1"/>
</dbReference>
<dbReference type="GO" id="GO:0030170">
    <property type="term" value="F:pyridoxal phosphate binding"/>
    <property type="evidence" value="ECO:0007669"/>
    <property type="project" value="InterPro"/>
</dbReference>
<proteinExistence type="inferred from homology"/>
<dbReference type="InterPro" id="IPR015424">
    <property type="entry name" value="PyrdxlP-dep_Trfase"/>
</dbReference>
<evidence type="ECO:0000256" key="1">
    <source>
        <dbReference type="ARBA" id="ARBA00001933"/>
    </source>
</evidence>
<dbReference type="InterPro" id="IPR015421">
    <property type="entry name" value="PyrdxlP-dep_Trfase_major"/>
</dbReference>
<dbReference type="GO" id="GO:0019878">
    <property type="term" value="P:lysine biosynthetic process via aminoadipic acid"/>
    <property type="evidence" value="ECO:0007669"/>
    <property type="project" value="TreeGrafter"/>
</dbReference>
<evidence type="ECO:0000313" key="7">
    <source>
        <dbReference type="EMBL" id="VEU21353.1"/>
    </source>
</evidence>
<dbReference type="GO" id="GO:0047536">
    <property type="term" value="F:2-aminoadipate transaminase activity"/>
    <property type="evidence" value="ECO:0007669"/>
    <property type="project" value="TreeGrafter"/>
</dbReference>
<keyword evidence="8" id="KW-1185">Reference proteome</keyword>
<dbReference type="PANTHER" id="PTHR42790:SF21">
    <property type="entry name" value="AROMATIC_AMINOADIPATE AMINOTRANSFERASE 1"/>
    <property type="match status" value="1"/>
</dbReference>
<dbReference type="CDD" id="cd00609">
    <property type="entry name" value="AAT_like"/>
    <property type="match status" value="1"/>
</dbReference>
<evidence type="ECO:0000313" key="8">
    <source>
        <dbReference type="Proteomes" id="UP000290900"/>
    </source>
</evidence>
<dbReference type="InterPro" id="IPR004839">
    <property type="entry name" value="Aminotransferase_I/II_large"/>
</dbReference>
<dbReference type="GO" id="GO:0008793">
    <property type="term" value="F:aromatic-amino-acid transaminase activity"/>
    <property type="evidence" value="ECO:0007669"/>
    <property type="project" value="TreeGrafter"/>
</dbReference>
<evidence type="ECO:0000256" key="2">
    <source>
        <dbReference type="ARBA" id="ARBA00007441"/>
    </source>
</evidence>
<dbReference type="Proteomes" id="UP000290900">
    <property type="component" value="Unassembled WGS sequence"/>
</dbReference>
<name>A0A448YKG9_BRENA</name>
<dbReference type="GO" id="GO:0009074">
    <property type="term" value="P:aromatic amino acid family catabolic process"/>
    <property type="evidence" value="ECO:0007669"/>
    <property type="project" value="TreeGrafter"/>
</dbReference>
<gene>
    <name evidence="7" type="ORF">BRENAR_LOCUS2087</name>
</gene>
<dbReference type="GO" id="GO:0006571">
    <property type="term" value="P:tyrosine biosynthetic process"/>
    <property type="evidence" value="ECO:0007669"/>
    <property type="project" value="TreeGrafter"/>
</dbReference>
<sequence>MTVDWDKYLSDEAKLRLPSVMKMAARTRGTISFASGLPHSDCFPMKGLSIKYETPESNFKKCAIGSNEDLANKLEADDEIYEACQYMSGRGTTFFDKWCHSYIEKLHKPAYEEWDTLIQAGGTFSLSAILRLLCNPGEDTILAEELTYPCFLETCKPLRVKVFPVKMDEDGVIPEDMDRVLTNWNTDKKTRDFKKPKFFYSMPVGQNPSGVTMNASRKQGLLDVCRKHDIIIVEDDPYYHLQLNMETEEIQSLLKFDRDGRVIRIDSFSKMLMPGMRISIVTANKTFTQKLTMSNELSIHSAAAPSQFIVYMLMQEWKAAGFRQWLDHIQDLYRKRRDVLLDAFEKHLPADLCTWNRPSYGMFIWIKINMDRFPKLDADKSDVEWAAKVEDVIFEQALDEEIQLSKGHWFMIDNLNMAGFRATYACASFDDLYHGTERFGKAIRQVHAKLYD</sequence>
<evidence type="ECO:0000259" key="6">
    <source>
        <dbReference type="Pfam" id="PF00155"/>
    </source>
</evidence>
<evidence type="ECO:0000256" key="5">
    <source>
        <dbReference type="ARBA" id="ARBA00022898"/>
    </source>
</evidence>
<reference evidence="7 8" key="1">
    <citation type="submission" date="2018-12" db="EMBL/GenBank/DDBJ databases">
        <authorList>
            <person name="Tiukova I."/>
            <person name="Dainat J."/>
        </authorList>
    </citation>
    <scope>NUCLEOTIDE SEQUENCE [LARGE SCALE GENOMIC DNA]</scope>
</reference>
<dbReference type="InParanoid" id="A0A448YKG9"/>
<evidence type="ECO:0000256" key="4">
    <source>
        <dbReference type="ARBA" id="ARBA00022679"/>
    </source>
</evidence>
<keyword evidence="4" id="KW-0808">Transferase</keyword>
<comment type="cofactor">
    <cofactor evidence="1">
        <name>pyridoxal 5'-phosphate</name>
        <dbReference type="ChEBI" id="CHEBI:597326"/>
    </cofactor>
</comment>
<organism evidence="7 8">
    <name type="scientific">Brettanomyces naardenensis</name>
    <name type="common">Yeast</name>
    <dbReference type="NCBI Taxonomy" id="13370"/>
    <lineage>
        <taxon>Eukaryota</taxon>
        <taxon>Fungi</taxon>
        <taxon>Dikarya</taxon>
        <taxon>Ascomycota</taxon>
        <taxon>Saccharomycotina</taxon>
        <taxon>Pichiomycetes</taxon>
        <taxon>Pichiales</taxon>
        <taxon>Pichiaceae</taxon>
        <taxon>Brettanomyces</taxon>
    </lineage>
</organism>
<dbReference type="PANTHER" id="PTHR42790">
    <property type="entry name" value="AMINOTRANSFERASE"/>
    <property type="match status" value="1"/>
</dbReference>
<feature type="domain" description="Aminotransferase class I/classII large" evidence="6">
    <location>
        <begin position="108"/>
        <end position="427"/>
    </location>
</feature>
<comment type="similarity">
    <text evidence="2">Belongs to the class-I pyridoxal-phosphate-dependent aminotransferase family.</text>
</comment>
<evidence type="ECO:0000256" key="3">
    <source>
        <dbReference type="ARBA" id="ARBA00022576"/>
    </source>
</evidence>
<dbReference type="SUPFAM" id="SSF53383">
    <property type="entry name" value="PLP-dependent transferases"/>
    <property type="match status" value="1"/>
</dbReference>